<evidence type="ECO:0000313" key="2">
    <source>
        <dbReference type="Proteomes" id="UP000247233"/>
    </source>
</evidence>
<name>A0A317WWN2_9EURO</name>
<dbReference type="AlphaFoldDB" id="A0A317WWN2"/>
<accession>A0A317WWN2</accession>
<protein>
    <submittedName>
        <fullName evidence="1">Uncharacterized protein</fullName>
    </submittedName>
</protein>
<comment type="caution">
    <text evidence="1">The sequence shown here is derived from an EMBL/GenBank/DDBJ whole genome shotgun (WGS) entry which is preliminary data.</text>
</comment>
<evidence type="ECO:0000313" key="1">
    <source>
        <dbReference type="EMBL" id="PWY90779.1"/>
    </source>
</evidence>
<gene>
    <name evidence="1" type="ORF">BO70DRAFT_78107</name>
</gene>
<dbReference type="EMBL" id="MSFL01000002">
    <property type="protein sequence ID" value="PWY90779.1"/>
    <property type="molecule type" value="Genomic_DNA"/>
</dbReference>
<dbReference type="VEuPathDB" id="FungiDB:BO70DRAFT_78107"/>
<reference evidence="1 2" key="1">
    <citation type="submission" date="2016-12" db="EMBL/GenBank/DDBJ databases">
        <title>The genomes of Aspergillus section Nigri reveals drivers in fungal speciation.</title>
        <authorList>
            <consortium name="DOE Joint Genome Institute"/>
            <person name="Vesth T.C."/>
            <person name="Nybo J."/>
            <person name="Theobald S."/>
            <person name="Brandl J."/>
            <person name="Frisvad J.C."/>
            <person name="Nielsen K.F."/>
            <person name="Lyhne E.K."/>
            <person name="Kogle M.E."/>
            <person name="Kuo A."/>
            <person name="Riley R."/>
            <person name="Clum A."/>
            <person name="Nolan M."/>
            <person name="Lipzen A."/>
            <person name="Salamov A."/>
            <person name="Henrissat B."/>
            <person name="Wiebenga A."/>
            <person name="De Vries R.P."/>
            <person name="Grigoriev I.V."/>
            <person name="Mortensen U.H."/>
            <person name="Andersen M.R."/>
            <person name="Baker S.E."/>
        </authorList>
    </citation>
    <scope>NUCLEOTIDE SEQUENCE [LARGE SCALE GENOMIC DNA]</scope>
    <source>
        <strain evidence="1 2">CBS 117.55</strain>
    </source>
</reference>
<dbReference type="GeneID" id="37070957"/>
<keyword evidence="2" id="KW-1185">Reference proteome</keyword>
<dbReference type="RefSeq" id="XP_025403222.1">
    <property type="nucleotide sequence ID" value="XM_025548720.1"/>
</dbReference>
<organism evidence="1 2">
    <name type="scientific">Aspergillus heteromorphus CBS 117.55</name>
    <dbReference type="NCBI Taxonomy" id="1448321"/>
    <lineage>
        <taxon>Eukaryota</taxon>
        <taxon>Fungi</taxon>
        <taxon>Dikarya</taxon>
        <taxon>Ascomycota</taxon>
        <taxon>Pezizomycotina</taxon>
        <taxon>Eurotiomycetes</taxon>
        <taxon>Eurotiomycetidae</taxon>
        <taxon>Eurotiales</taxon>
        <taxon>Aspergillaceae</taxon>
        <taxon>Aspergillus</taxon>
        <taxon>Aspergillus subgen. Circumdati</taxon>
    </lineage>
</organism>
<dbReference type="Proteomes" id="UP000247233">
    <property type="component" value="Unassembled WGS sequence"/>
</dbReference>
<proteinExistence type="predicted"/>
<sequence>MLMLVAEFREANVAIKRVDKDNNNNNNNNNNNRTKNPVGGLASDLIIFGSRCGLQAPGKSYRRALIAMSLSRRQMMPNTSSKQ</sequence>